<comment type="caution">
    <text evidence="1">The sequence shown here is derived from an EMBL/GenBank/DDBJ whole genome shotgun (WGS) entry which is preliminary data.</text>
</comment>
<gene>
    <name evidence="1" type="ORF">FVF58_38995</name>
</gene>
<name>A0A5B0GEH7_9BURK</name>
<evidence type="ECO:0000313" key="1">
    <source>
        <dbReference type="EMBL" id="KAA1001652.1"/>
    </source>
</evidence>
<accession>A0A5B0GEH7</accession>
<dbReference type="AlphaFoldDB" id="A0A5B0GEH7"/>
<sequence length="293" mass="32370">MNIDASNRHLRTAREQGALRFLRNVSLRLQLRRVATDRDAFADTLTPVEEADVAGIPGKRGYPDGRQILGQELAFPQVVTIREDDAREIISALLGCWPEPSLAVAKRVGMAKIELDSYLAGQATLSDAALSRLMAVFGLTSVHHERLTGAKRPVTTVEHYVLLAGNAPERVSTVYDFLVGEDPIRSSVELVPAGHAPGHRWRYLLIMRQPDIPSLICFSRIGRSARMLDEGQLPQFRGQLAVGLAFYDAVEALRADVEQRPARVLEAMRGLHGTWEADIGQIGARLQRIGKKL</sequence>
<dbReference type="EMBL" id="VTUZ01000041">
    <property type="protein sequence ID" value="KAA1001652.1"/>
    <property type="molecule type" value="Genomic_DNA"/>
</dbReference>
<evidence type="ECO:0000313" key="2">
    <source>
        <dbReference type="Proteomes" id="UP000325273"/>
    </source>
</evidence>
<keyword evidence="2" id="KW-1185">Reference proteome</keyword>
<dbReference type="RefSeq" id="WP_149674999.1">
    <property type="nucleotide sequence ID" value="NZ_VTUZ01000041.1"/>
</dbReference>
<proteinExistence type="predicted"/>
<protein>
    <submittedName>
        <fullName evidence="1">Uncharacterized protein</fullName>
    </submittedName>
</protein>
<organism evidence="1 2">
    <name type="scientific">Paraburkholderia panacisoli</name>
    <dbReference type="NCBI Taxonomy" id="2603818"/>
    <lineage>
        <taxon>Bacteria</taxon>
        <taxon>Pseudomonadati</taxon>
        <taxon>Pseudomonadota</taxon>
        <taxon>Betaproteobacteria</taxon>
        <taxon>Burkholderiales</taxon>
        <taxon>Burkholderiaceae</taxon>
        <taxon>Paraburkholderia</taxon>
    </lineage>
</organism>
<reference evidence="1 2" key="1">
    <citation type="submission" date="2019-08" db="EMBL/GenBank/DDBJ databases">
        <title>Paraburkholderia sp. DCY113.</title>
        <authorList>
            <person name="Kang J."/>
        </authorList>
    </citation>
    <scope>NUCLEOTIDE SEQUENCE [LARGE SCALE GENOMIC DNA]</scope>
    <source>
        <strain evidence="1 2">DCY113</strain>
    </source>
</reference>
<dbReference type="Proteomes" id="UP000325273">
    <property type="component" value="Unassembled WGS sequence"/>
</dbReference>